<dbReference type="GO" id="GO:0046294">
    <property type="term" value="P:formaldehyde catabolic process"/>
    <property type="evidence" value="ECO:0007669"/>
    <property type="project" value="TreeGrafter"/>
</dbReference>
<evidence type="ECO:0000256" key="3">
    <source>
        <dbReference type="ARBA" id="ARBA00022833"/>
    </source>
</evidence>
<dbReference type="GO" id="GO:0051903">
    <property type="term" value="F:S-(hydroxymethyl)glutathione dehydrogenase [NAD(P)+] activity"/>
    <property type="evidence" value="ECO:0007669"/>
    <property type="project" value="TreeGrafter"/>
</dbReference>
<keyword evidence="2 6" id="KW-0479">Metal-binding</keyword>
<dbReference type="PANTHER" id="PTHR43880:SF12">
    <property type="entry name" value="ALCOHOL DEHYDROGENASE CLASS-3"/>
    <property type="match status" value="1"/>
</dbReference>
<keyword evidence="4" id="KW-0560">Oxidoreductase</keyword>
<protein>
    <submittedName>
        <fullName evidence="8">Alcohol dehydrogenase</fullName>
    </submittedName>
</protein>
<comment type="similarity">
    <text evidence="6">Belongs to the zinc-containing alcohol dehydrogenase family.</text>
</comment>
<dbReference type="PANTHER" id="PTHR43880">
    <property type="entry name" value="ALCOHOL DEHYDROGENASE"/>
    <property type="match status" value="1"/>
</dbReference>
<evidence type="ECO:0000313" key="9">
    <source>
        <dbReference type="Proteomes" id="UP000249065"/>
    </source>
</evidence>
<dbReference type="Pfam" id="PF00107">
    <property type="entry name" value="ADH_zinc_N"/>
    <property type="match status" value="1"/>
</dbReference>
<keyword evidence="9" id="KW-1185">Reference proteome</keyword>
<comment type="caution">
    <text evidence="8">The sequence shown here is derived from an EMBL/GenBank/DDBJ whole genome shotgun (WGS) entry which is preliminary data.</text>
</comment>
<keyword evidence="5" id="KW-0520">NAD</keyword>
<evidence type="ECO:0000256" key="2">
    <source>
        <dbReference type="ARBA" id="ARBA00022723"/>
    </source>
</evidence>
<dbReference type="CDD" id="cd08281">
    <property type="entry name" value="liver_ADH_like1"/>
    <property type="match status" value="1"/>
</dbReference>
<dbReference type="InterPro" id="IPR011032">
    <property type="entry name" value="GroES-like_sf"/>
</dbReference>
<dbReference type="GO" id="GO:0008270">
    <property type="term" value="F:zinc ion binding"/>
    <property type="evidence" value="ECO:0007669"/>
    <property type="project" value="InterPro"/>
</dbReference>
<dbReference type="Proteomes" id="UP000249065">
    <property type="component" value="Unassembled WGS sequence"/>
</dbReference>
<keyword evidence="3 6" id="KW-0862">Zinc</keyword>
<dbReference type="InterPro" id="IPR002328">
    <property type="entry name" value="ADH_Zn_CS"/>
</dbReference>
<evidence type="ECO:0000259" key="7">
    <source>
        <dbReference type="SMART" id="SM00829"/>
    </source>
</evidence>
<name>A0A327M9F9_9PROT</name>
<dbReference type="OrthoDB" id="9770544at2"/>
<evidence type="ECO:0000256" key="1">
    <source>
        <dbReference type="ARBA" id="ARBA00001947"/>
    </source>
</evidence>
<evidence type="ECO:0000256" key="6">
    <source>
        <dbReference type="RuleBase" id="RU361277"/>
    </source>
</evidence>
<accession>A0A327M9F9</accession>
<comment type="cofactor">
    <cofactor evidence="1 6">
        <name>Zn(2+)</name>
        <dbReference type="ChEBI" id="CHEBI:29105"/>
    </cofactor>
</comment>
<dbReference type="Gene3D" id="3.40.50.720">
    <property type="entry name" value="NAD(P)-binding Rossmann-like Domain"/>
    <property type="match status" value="1"/>
</dbReference>
<evidence type="ECO:0000313" key="8">
    <source>
        <dbReference type="EMBL" id="RAI59097.1"/>
    </source>
</evidence>
<dbReference type="SUPFAM" id="SSF50129">
    <property type="entry name" value="GroES-like"/>
    <property type="match status" value="2"/>
</dbReference>
<dbReference type="SUPFAM" id="SSF51735">
    <property type="entry name" value="NAD(P)-binding Rossmann-fold domains"/>
    <property type="match status" value="1"/>
</dbReference>
<sequence>MRMQAAIMFEQGKPRPYASSNALVIEEVELEGPGPGEVLIEVAAAGLCHSDLSAIEGIRPRPLPVVIGHEGAGIVREVGEGITDLKPGDHVITVFVASCGVCRNCVRGRPNICTAGNAARAAGTLLSGAKRIRRLNGERINHGSGLSLFAQYAVVGRRSAVKIDPGIPLEDAAIFGCAVMTGAGAVLNTAAMQAGDTIAVVGLGGVGMNALFAAVAGGAERIIAVDANPEKLGLARQWGATDTFLATEPDCAEQVRAATDGGVDTVIETAGNIRAMELAYAITARGGSVVSAGLPAQGANFSYMHSGLVSDEKSIRGSYMGSCIAERDIPRFLGLYKRGKLPVGSLKSGFLPLSEINAGFDRLADGNVLRQVLRPNM</sequence>
<evidence type="ECO:0000256" key="4">
    <source>
        <dbReference type="ARBA" id="ARBA00023002"/>
    </source>
</evidence>
<dbReference type="RefSeq" id="WP_111469848.1">
    <property type="nucleotide sequence ID" value="NZ_QLIX01000006.1"/>
</dbReference>
<organism evidence="8 9">
    <name type="scientific">Roseicella frigidaeris</name>
    <dbReference type="NCBI Taxonomy" id="2230885"/>
    <lineage>
        <taxon>Bacteria</taxon>
        <taxon>Pseudomonadati</taxon>
        <taxon>Pseudomonadota</taxon>
        <taxon>Alphaproteobacteria</taxon>
        <taxon>Acetobacterales</taxon>
        <taxon>Roseomonadaceae</taxon>
        <taxon>Roseicella</taxon>
    </lineage>
</organism>
<dbReference type="EMBL" id="QLIX01000006">
    <property type="protein sequence ID" value="RAI59097.1"/>
    <property type="molecule type" value="Genomic_DNA"/>
</dbReference>
<dbReference type="Pfam" id="PF08240">
    <property type="entry name" value="ADH_N"/>
    <property type="match status" value="1"/>
</dbReference>
<evidence type="ECO:0000256" key="5">
    <source>
        <dbReference type="ARBA" id="ARBA00023027"/>
    </source>
</evidence>
<dbReference type="Gene3D" id="3.90.180.10">
    <property type="entry name" value="Medium-chain alcohol dehydrogenases, catalytic domain"/>
    <property type="match status" value="1"/>
</dbReference>
<dbReference type="AlphaFoldDB" id="A0A327M9F9"/>
<dbReference type="SMART" id="SM00829">
    <property type="entry name" value="PKS_ER"/>
    <property type="match status" value="1"/>
</dbReference>
<dbReference type="GO" id="GO:0005829">
    <property type="term" value="C:cytosol"/>
    <property type="evidence" value="ECO:0007669"/>
    <property type="project" value="TreeGrafter"/>
</dbReference>
<gene>
    <name evidence="8" type="ORF">DOO78_11245</name>
</gene>
<dbReference type="FunFam" id="3.40.50.720:FF:000003">
    <property type="entry name" value="S-(hydroxymethyl)glutathione dehydrogenase"/>
    <property type="match status" value="1"/>
</dbReference>
<feature type="domain" description="Enoyl reductase (ER)" evidence="7">
    <location>
        <begin position="18"/>
        <end position="369"/>
    </location>
</feature>
<dbReference type="InterPro" id="IPR036291">
    <property type="entry name" value="NAD(P)-bd_dom_sf"/>
</dbReference>
<proteinExistence type="inferred from homology"/>
<reference evidence="9" key="1">
    <citation type="submission" date="2018-06" db="EMBL/GenBank/DDBJ databases">
        <authorList>
            <person name="Khan S.A."/>
        </authorList>
    </citation>
    <scope>NUCLEOTIDE SEQUENCE [LARGE SCALE GENOMIC DNA]</scope>
    <source>
        <strain evidence="9">DB-1506</strain>
    </source>
</reference>
<dbReference type="InterPro" id="IPR013154">
    <property type="entry name" value="ADH-like_N"/>
</dbReference>
<dbReference type="PROSITE" id="PS00059">
    <property type="entry name" value="ADH_ZINC"/>
    <property type="match status" value="1"/>
</dbReference>
<dbReference type="InterPro" id="IPR020843">
    <property type="entry name" value="ER"/>
</dbReference>
<dbReference type="InterPro" id="IPR013149">
    <property type="entry name" value="ADH-like_C"/>
</dbReference>